<protein>
    <submittedName>
        <fullName evidence="1">Uncharacterized protein</fullName>
    </submittedName>
</protein>
<name>A0A8R7R6Q5_TRIUA</name>
<evidence type="ECO:0000313" key="1">
    <source>
        <dbReference type="EnsemblPlants" id="TuG1812G0700004721.01.T02.cds359868"/>
    </source>
</evidence>
<sequence>MWEPSRTPCKKLLGKESCSSEVALKSSGGRAPLRLLCPTLSTFSMEQLPSPGGMLPLNWLKQRSSMSNKGALLQIEDGICPVKVLLLALRANRFFMASHVTDGNCPVNKLLEIFSTWRGRPVSEDCNSCRGPSRRLKLTSRTVMLLENTNSAGRLPSSEL</sequence>
<evidence type="ECO:0000313" key="2">
    <source>
        <dbReference type="Proteomes" id="UP000015106"/>
    </source>
</evidence>
<reference evidence="1" key="3">
    <citation type="submission" date="2022-06" db="UniProtKB">
        <authorList>
            <consortium name="EnsemblPlants"/>
        </authorList>
    </citation>
    <scope>IDENTIFICATION</scope>
</reference>
<keyword evidence="2" id="KW-1185">Reference proteome</keyword>
<accession>A0A8R7R6Q5</accession>
<reference evidence="2" key="1">
    <citation type="journal article" date="2013" name="Nature">
        <title>Draft genome of the wheat A-genome progenitor Triticum urartu.</title>
        <authorList>
            <person name="Ling H.Q."/>
            <person name="Zhao S."/>
            <person name="Liu D."/>
            <person name="Wang J."/>
            <person name="Sun H."/>
            <person name="Zhang C."/>
            <person name="Fan H."/>
            <person name="Li D."/>
            <person name="Dong L."/>
            <person name="Tao Y."/>
            <person name="Gao C."/>
            <person name="Wu H."/>
            <person name="Li Y."/>
            <person name="Cui Y."/>
            <person name="Guo X."/>
            <person name="Zheng S."/>
            <person name="Wang B."/>
            <person name="Yu K."/>
            <person name="Liang Q."/>
            <person name="Yang W."/>
            <person name="Lou X."/>
            <person name="Chen J."/>
            <person name="Feng M."/>
            <person name="Jian J."/>
            <person name="Zhang X."/>
            <person name="Luo G."/>
            <person name="Jiang Y."/>
            <person name="Liu J."/>
            <person name="Wang Z."/>
            <person name="Sha Y."/>
            <person name="Zhang B."/>
            <person name="Wu H."/>
            <person name="Tang D."/>
            <person name="Shen Q."/>
            <person name="Xue P."/>
            <person name="Zou S."/>
            <person name="Wang X."/>
            <person name="Liu X."/>
            <person name="Wang F."/>
            <person name="Yang Y."/>
            <person name="An X."/>
            <person name="Dong Z."/>
            <person name="Zhang K."/>
            <person name="Zhang X."/>
            <person name="Luo M.C."/>
            <person name="Dvorak J."/>
            <person name="Tong Y."/>
            <person name="Wang J."/>
            <person name="Yang H."/>
            <person name="Li Z."/>
            <person name="Wang D."/>
            <person name="Zhang A."/>
            <person name="Wang J."/>
        </authorList>
    </citation>
    <scope>NUCLEOTIDE SEQUENCE</scope>
    <source>
        <strain evidence="2">cv. G1812</strain>
    </source>
</reference>
<dbReference type="Gramene" id="TuG1812G0700004721.01.T01">
    <property type="protein sequence ID" value="TuG1812G0700004721.01.T01.cds359870"/>
    <property type="gene ID" value="TuG1812G0700004721.01"/>
</dbReference>
<dbReference type="Proteomes" id="UP000015106">
    <property type="component" value="Chromosome 7"/>
</dbReference>
<dbReference type="Gramene" id="TuG1812G0700004721.01.T02">
    <property type="protein sequence ID" value="TuG1812G0700004721.01.T02.cds359868"/>
    <property type="gene ID" value="TuG1812G0700004721.01"/>
</dbReference>
<proteinExistence type="predicted"/>
<dbReference type="EnsemblPlants" id="TuG1812G0700004721.01.T01">
    <property type="protein sequence ID" value="TuG1812G0700004721.01.T01.cds359870"/>
    <property type="gene ID" value="TuG1812G0700004721.01"/>
</dbReference>
<gene>
    <name evidence="1" type="primary">LOC125518995</name>
</gene>
<reference evidence="1" key="2">
    <citation type="submission" date="2018-03" db="EMBL/GenBank/DDBJ databases">
        <title>The Triticum urartu genome reveals the dynamic nature of wheat genome evolution.</title>
        <authorList>
            <person name="Ling H."/>
            <person name="Ma B."/>
            <person name="Shi X."/>
            <person name="Liu H."/>
            <person name="Dong L."/>
            <person name="Sun H."/>
            <person name="Cao Y."/>
            <person name="Gao Q."/>
            <person name="Zheng S."/>
            <person name="Li Y."/>
            <person name="Yu Y."/>
            <person name="Du H."/>
            <person name="Qi M."/>
            <person name="Li Y."/>
            <person name="Yu H."/>
            <person name="Cui Y."/>
            <person name="Wang N."/>
            <person name="Chen C."/>
            <person name="Wu H."/>
            <person name="Zhao Y."/>
            <person name="Zhang J."/>
            <person name="Li Y."/>
            <person name="Zhou W."/>
            <person name="Zhang B."/>
            <person name="Hu W."/>
            <person name="Eijk M."/>
            <person name="Tang J."/>
            <person name="Witsenboer H."/>
            <person name="Zhao S."/>
            <person name="Li Z."/>
            <person name="Zhang A."/>
            <person name="Wang D."/>
            <person name="Liang C."/>
        </authorList>
    </citation>
    <scope>NUCLEOTIDE SEQUENCE [LARGE SCALE GENOMIC DNA]</scope>
    <source>
        <strain evidence="1">cv. G1812</strain>
    </source>
</reference>
<dbReference type="EnsemblPlants" id="TuG1812G0700004721.01.T02">
    <property type="protein sequence ID" value="TuG1812G0700004721.01.T02.cds359868"/>
    <property type="gene ID" value="TuG1812G0700004721.01"/>
</dbReference>
<organism evidence="1 2">
    <name type="scientific">Triticum urartu</name>
    <name type="common">Red wild einkorn</name>
    <name type="synonym">Crithodium urartu</name>
    <dbReference type="NCBI Taxonomy" id="4572"/>
    <lineage>
        <taxon>Eukaryota</taxon>
        <taxon>Viridiplantae</taxon>
        <taxon>Streptophyta</taxon>
        <taxon>Embryophyta</taxon>
        <taxon>Tracheophyta</taxon>
        <taxon>Spermatophyta</taxon>
        <taxon>Magnoliopsida</taxon>
        <taxon>Liliopsida</taxon>
        <taxon>Poales</taxon>
        <taxon>Poaceae</taxon>
        <taxon>BOP clade</taxon>
        <taxon>Pooideae</taxon>
        <taxon>Triticodae</taxon>
        <taxon>Triticeae</taxon>
        <taxon>Triticinae</taxon>
        <taxon>Triticum</taxon>
    </lineage>
</organism>
<dbReference type="AlphaFoldDB" id="A0A8R7R6Q5"/>